<protein>
    <submittedName>
        <fullName evidence="3">Uncharacterized protein</fullName>
    </submittedName>
</protein>
<evidence type="ECO:0000256" key="1">
    <source>
        <dbReference type="SAM" id="MobiDB-lite"/>
    </source>
</evidence>
<feature type="compositionally biased region" description="Acidic residues" evidence="1">
    <location>
        <begin position="430"/>
        <end position="443"/>
    </location>
</feature>
<accession>A0A9D1GT52</accession>
<gene>
    <name evidence="3" type="ORF">IAC39_01765</name>
</gene>
<keyword evidence="2" id="KW-0472">Membrane</keyword>
<dbReference type="Proteomes" id="UP000824136">
    <property type="component" value="Unassembled WGS sequence"/>
</dbReference>
<dbReference type="AlphaFoldDB" id="A0A9D1GT52"/>
<reference evidence="3" key="2">
    <citation type="journal article" date="2021" name="PeerJ">
        <title>Extensive microbial diversity within the chicken gut microbiome revealed by metagenomics and culture.</title>
        <authorList>
            <person name="Gilroy R."/>
            <person name="Ravi A."/>
            <person name="Getino M."/>
            <person name="Pursley I."/>
            <person name="Horton D.L."/>
            <person name="Alikhan N.F."/>
            <person name="Baker D."/>
            <person name="Gharbi K."/>
            <person name="Hall N."/>
            <person name="Watson M."/>
            <person name="Adriaenssens E.M."/>
            <person name="Foster-Nyarko E."/>
            <person name="Jarju S."/>
            <person name="Secka A."/>
            <person name="Antonio M."/>
            <person name="Oren A."/>
            <person name="Chaudhuri R.R."/>
            <person name="La Ragione R."/>
            <person name="Hildebrand F."/>
            <person name="Pallen M.J."/>
        </authorList>
    </citation>
    <scope>NUCLEOTIDE SEQUENCE</scope>
    <source>
        <strain evidence="3">CHK33-4379</strain>
    </source>
</reference>
<feature type="transmembrane region" description="Helical" evidence="2">
    <location>
        <begin position="42"/>
        <end position="64"/>
    </location>
</feature>
<feature type="transmembrane region" description="Helical" evidence="2">
    <location>
        <begin position="501"/>
        <end position="522"/>
    </location>
</feature>
<feature type="transmembrane region" description="Helical" evidence="2">
    <location>
        <begin position="146"/>
        <end position="167"/>
    </location>
</feature>
<evidence type="ECO:0000256" key="2">
    <source>
        <dbReference type="SAM" id="Phobius"/>
    </source>
</evidence>
<feature type="transmembrane region" description="Helical" evidence="2">
    <location>
        <begin position="70"/>
        <end position="88"/>
    </location>
</feature>
<keyword evidence="2" id="KW-0812">Transmembrane</keyword>
<reference evidence="3" key="1">
    <citation type="submission" date="2020-10" db="EMBL/GenBank/DDBJ databases">
        <authorList>
            <person name="Gilroy R."/>
        </authorList>
    </citation>
    <scope>NUCLEOTIDE SEQUENCE</scope>
    <source>
        <strain evidence="3">CHK33-4379</strain>
    </source>
</reference>
<sequence>MSFALETLWWMIKLFVVYGLLIVAVPAVALRPILRGKTLSQGYIICVVFSSFYYMNVVLVFGLLGLTQRIVMIGVTLLTVAIIIAVRWKRIRSVYFPKIKRGWETTVRIFKREVPLGLAIRQSVKRAGSRLKKADRMLRITRFENVLEIVILSFCILMTLVLFGYTYTQHYSYFASDIVTHQGWINTISSDNKIFGAGVYPFGMHAMVYYIHAVFDIPTVLLLRLLPPIHGFFSFMVVLAVTKQICRTRFAPYIGYFLYIGASFTLETKLARFLSMLPQEYGLIYCLPCLAAAVMFFRERKAEVAAEKALKDQDMYYVRRGKLRKRRESTLWLWLLIISFGLTMAVHFYVTILAGVLIVAIAVGYLPYIFRRQYFGRLVAAALIAVIIPVTPMAAAFASGTPLQGSLYWATSVMGIDLGEVLNEDTGNTADDEAAGDQTEEAENGGGMTEDGEEPDGSAAAAGEEVPQEQLSPSEKLKQAVVKLPDAARLFFQNYTFGADYFPYIVAAAILPLVCAFILLFFKEWEYVSIVVTVVVNLVITTFVSITGQLDLPVIIDPDRMSNFQCYEMPLIIAIAVDAPLVVLSKIIKKVKLTDIISFGLAAACIISCFAFGKVRGLMRAGESSLQSDEAAICLYEIMNRYPEKVWTIVSCNEERAMMDSTGWHYEVIDFLRDIEHYDNDTQMLIPTHYVFFFIEKESLNYAIGAWSSDIDPTVSEEWASMPLPQKSELSQYNGTNRIILNSRMYYWAQEFMLRYPNELKVFYENDEFVCYFLEQNDYYLYNLAIDYGFNEDNPNGNQI</sequence>
<feature type="region of interest" description="Disordered" evidence="1">
    <location>
        <begin position="427"/>
        <end position="474"/>
    </location>
</feature>
<proteinExistence type="predicted"/>
<feature type="transmembrane region" description="Helical" evidence="2">
    <location>
        <begin position="567"/>
        <end position="584"/>
    </location>
</feature>
<feature type="transmembrane region" description="Helical" evidence="2">
    <location>
        <begin position="596"/>
        <end position="613"/>
    </location>
</feature>
<feature type="transmembrane region" description="Helical" evidence="2">
    <location>
        <begin position="352"/>
        <end position="370"/>
    </location>
</feature>
<dbReference type="EMBL" id="DVLL01000008">
    <property type="protein sequence ID" value="HIT58437.1"/>
    <property type="molecule type" value="Genomic_DNA"/>
</dbReference>
<keyword evidence="2" id="KW-1133">Transmembrane helix</keyword>
<feature type="transmembrane region" description="Helical" evidence="2">
    <location>
        <begin position="281"/>
        <end position="298"/>
    </location>
</feature>
<feature type="transmembrane region" description="Helical" evidence="2">
    <location>
        <begin position="329"/>
        <end position="346"/>
    </location>
</feature>
<feature type="transmembrane region" description="Helical" evidence="2">
    <location>
        <begin position="221"/>
        <end position="241"/>
    </location>
</feature>
<feature type="transmembrane region" description="Helical" evidence="2">
    <location>
        <begin position="527"/>
        <end position="547"/>
    </location>
</feature>
<feature type="transmembrane region" description="Helical" evidence="2">
    <location>
        <begin position="12"/>
        <end position="30"/>
    </location>
</feature>
<comment type="caution">
    <text evidence="3">The sequence shown here is derived from an EMBL/GenBank/DDBJ whole genome shotgun (WGS) entry which is preliminary data.</text>
</comment>
<name>A0A9D1GT52_9FIRM</name>
<evidence type="ECO:0000313" key="3">
    <source>
        <dbReference type="EMBL" id="HIT58437.1"/>
    </source>
</evidence>
<feature type="transmembrane region" description="Helical" evidence="2">
    <location>
        <begin position="253"/>
        <end position="275"/>
    </location>
</feature>
<organism evidence="3 4">
    <name type="scientific">Candidatus Faeciplasma pullistercoris</name>
    <dbReference type="NCBI Taxonomy" id="2840800"/>
    <lineage>
        <taxon>Bacteria</taxon>
        <taxon>Bacillati</taxon>
        <taxon>Bacillota</taxon>
        <taxon>Clostridia</taxon>
        <taxon>Eubacteriales</taxon>
        <taxon>Oscillospiraceae</taxon>
        <taxon>Oscillospiraceae incertae sedis</taxon>
        <taxon>Candidatus Faeciplasma</taxon>
    </lineage>
</organism>
<feature type="transmembrane region" description="Helical" evidence="2">
    <location>
        <begin position="377"/>
        <end position="398"/>
    </location>
</feature>
<evidence type="ECO:0000313" key="4">
    <source>
        <dbReference type="Proteomes" id="UP000824136"/>
    </source>
</evidence>